<keyword evidence="1" id="KW-0472">Membrane</keyword>
<feature type="transmembrane region" description="Helical" evidence="1">
    <location>
        <begin position="275"/>
        <end position="295"/>
    </location>
</feature>
<feature type="transmembrane region" description="Helical" evidence="1">
    <location>
        <begin position="31"/>
        <end position="50"/>
    </location>
</feature>
<dbReference type="RefSeq" id="WP_055671593.1">
    <property type="nucleotide sequence ID" value="NZ_CXWD01000006.1"/>
</dbReference>
<feature type="transmembrane region" description="Helical" evidence="1">
    <location>
        <begin position="56"/>
        <end position="77"/>
    </location>
</feature>
<feature type="transmembrane region" description="Helical" evidence="1">
    <location>
        <begin position="212"/>
        <end position="233"/>
    </location>
</feature>
<accession>A0A0M7A2M1</accession>
<dbReference type="InterPro" id="IPR037185">
    <property type="entry name" value="EmrE-like"/>
</dbReference>
<dbReference type="Proteomes" id="UP000053235">
    <property type="component" value="Unassembled WGS sequence"/>
</dbReference>
<keyword evidence="1" id="KW-0812">Transmembrane</keyword>
<proteinExistence type="predicted"/>
<evidence type="ECO:0000313" key="2">
    <source>
        <dbReference type="EMBL" id="CTQ68821.1"/>
    </source>
</evidence>
<dbReference type="EMBL" id="CXWD01000006">
    <property type="protein sequence ID" value="CTQ68821.1"/>
    <property type="molecule type" value="Genomic_DNA"/>
</dbReference>
<name>A0A0M7A2M1_9HYPH</name>
<feature type="transmembrane region" description="Helical" evidence="1">
    <location>
        <begin position="126"/>
        <end position="146"/>
    </location>
</feature>
<gene>
    <name evidence="2" type="ORF">LAX5112_01899</name>
</gene>
<dbReference type="STRING" id="388408.LAX5112_01899"/>
<protein>
    <submittedName>
        <fullName evidence="2">EamA-like transporter family protein</fullName>
    </submittedName>
</protein>
<evidence type="ECO:0000313" key="3">
    <source>
        <dbReference type="Proteomes" id="UP000053235"/>
    </source>
</evidence>
<feature type="transmembrane region" description="Helical" evidence="1">
    <location>
        <begin position="245"/>
        <end position="263"/>
    </location>
</feature>
<keyword evidence="1" id="KW-1133">Transmembrane helix</keyword>
<feature type="transmembrane region" description="Helical" evidence="1">
    <location>
        <begin position="301"/>
        <end position="319"/>
    </location>
</feature>
<dbReference type="SUPFAM" id="SSF103481">
    <property type="entry name" value="Multidrug resistance efflux transporter EmrE"/>
    <property type="match status" value="1"/>
</dbReference>
<keyword evidence="3" id="KW-1185">Reference proteome</keyword>
<dbReference type="AlphaFoldDB" id="A0A0M7A2M1"/>
<feature type="transmembrane region" description="Helical" evidence="1">
    <location>
        <begin position="153"/>
        <end position="176"/>
    </location>
</feature>
<organism evidence="2 3">
    <name type="scientific">Roseibium alexandrii</name>
    <dbReference type="NCBI Taxonomy" id="388408"/>
    <lineage>
        <taxon>Bacteria</taxon>
        <taxon>Pseudomonadati</taxon>
        <taxon>Pseudomonadota</taxon>
        <taxon>Alphaproteobacteria</taxon>
        <taxon>Hyphomicrobiales</taxon>
        <taxon>Stappiaceae</taxon>
        <taxon>Roseibium</taxon>
    </lineage>
</organism>
<feature type="transmembrane region" description="Helical" evidence="1">
    <location>
        <begin position="98"/>
        <end position="120"/>
    </location>
</feature>
<feature type="transmembrane region" description="Helical" evidence="1">
    <location>
        <begin position="182"/>
        <end position="200"/>
    </location>
</feature>
<reference evidence="3" key="1">
    <citation type="submission" date="2015-07" db="EMBL/GenBank/DDBJ databases">
        <authorList>
            <person name="Rodrigo-Torres Lidia"/>
            <person name="Arahal R.David."/>
        </authorList>
    </citation>
    <scope>NUCLEOTIDE SEQUENCE [LARGE SCALE GENOMIC DNA]</scope>
    <source>
        <strain evidence="3">CECT 5112</strain>
    </source>
</reference>
<sequence length="324" mass="33743">MSDTFKTLPSQAGEVPRQQPSLLTRFYDNPLILLLIVGSFLAVSVVFAKAGPMVGWHPLGLLQWAIIGGAALLWSGAQFAGVESGARYRTTRAAKLGLLKYLFITGILFIAPNMIAVVAAPEVGASFVSLSYAFPLVLTYAFAVLIGLERFQFLRSIGVLAGLAGGILLAGGGAGVSPEGSFWAIVTLAIPVFLAVGNIYRSLKWPDGATPIELALGMMVVAFIALAIFNAVMGIPVGPAEWTSAALGLLLAQILAFSVQYGLYFRLQQVAGPVYLSQIGSVAAIAGLGLGYLVFSEVPNLAKLGAIAAVALGIVFVTLGKGRS</sequence>
<evidence type="ECO:0000256" key="1">
    <source>
        <dbReference type="SAM" id="Phobius"/>
    </source>
</evidence>
<dbReference type="OrthoDB" id="8688375at2"/>